<name>A0A518EYV7_9BACT</name>
<dbReference type="EMBL" id="CP036434">
    <property type="protein sequence ID" value="QDV09269.1"/>
    <property type="molecule type" value="Genomic_DNA"/>
</dbReference>
<keyword evidence="2" id="KW-1185">Reference proteome</keyword>
<sequence>MQEPDLAELLVGEGQLAPYVDPLGDTWSYEDLGEPIAGTDGGWVCVATLKRDVDPGDTISALCGQHPGLLAGPVELFVVLEPSSGDYLLSPSLVGDQLTYILRDVDPAAPSSVIESVIQGGAVLLSAGDPVLGSGGWTWTEFFEVTATSSGRVFVEGLALEPVTGSQRFMVAETTLGEVLMNGYEFFPDVPRRLATYRLAVSPNGMHWAASARTRQTDEDMLIQDGALVEFAPGFVAYEGEPVPSSISGNATSTWASLNDPAINDRGDLLSYNTWVGSGVGFEWIRNGRVLTLLGGDIALDQRGAAVTTGGLLSEGGQVGVDAKSINAADFFRIDVDRDGSAEVGFACQFLIDAPSLVSESALLTRGVVTSAAPGFIGILRLRNYRTDVLICDGVPNSTGQSARVITSGSIFATDNEARVDLLELPAQSNGYLLFSQQSGPGITPPGSQGMLCLSGSIGRLQSSLFTASSDGTARVPLDLRVIPQPTGTVSAMAGETWYMQSWFRDSIAGAATSNFSMAVSIMFE</sequence>
<dbReference type="AlphaFoldDB" id="A0A518EYV7"/>
<organism evidence="1 2">
    <name type="scientific">Saltatorellus ferox</name>
    <dbReference type="NCBI Taxonomy" id="2528018"/>
    <lineage>
        <taxon>Bacteria</taxon>
        <taxon>Pseudomonadati</taxon>
        <taxon>Planctomycetota</taxon>
        <taxon>Planctomycetia</taxon>
        <taxon>Planctomycetia incertae sedis</taxon>
        <taxon>Saltatorellus</taxon>
    </lineage>
</organism>
<protein>
    <submittedName>
        <fullName evidence="1">Uncharacterized protein</fullName>
    </submittedName>
</protein>
<dbReference type="Proteomes" id="UP000320390">
    <property type="component" value="Chromosome"/>
</dbReference>
<accession>A0A518EYV7</accession>
<reference evidence="1 2" key="1">
    <citation type="submission" date="2019-02" db="EMBL/GenBank/DDBJ databases">
        <title>Deep-cultivation of Planctomycetes and their phenomic and genomic characterization uncovers novel biology.</title>
        <authorList>
            <person name="Wiegand S."/>
            <person name="Jogler M."/>
            <person name="Boedeker C."/>
            <person name="Pinto D."/>
            <person name="Vollmers J."/>
            <person name="Rivas-Marin E."/>
            <person name="Kohn T."/>
            <person name="Peeters S.H."/>
            <person name="Heuer A."/>
            <person name="Rast P."/>
            <person name="Oberbeckmann S."/>
            <person name="Bunk B."/>
            <person name="Jeske O."/>
            <person name="Meyerdierks A."/>
            <person name="Storesund J.E."/>
            <person name="Kallscheuer N."/>
            <person name="Luecker S."/>
            <person name="Lage O.M."/>
            <person name="Pohl T."/>
            <person name="Merkel B.J."/>
            <person name="Hornburger P."/>
            <person name="Mueller R.-W."/>
            <person name="Bruemmer F."/>
            <person name="Labrenz M."/>
            <person name="Spormann A.M."/>
            <person name="Op den Camp H."/>
            <person name="Overmann J."/>
            <person name="Amann R."/>
            <person name="Jetten M.S.M."/>
            <person name="Mascher T."/>
            <person name="Medema M.H."/>
            <person name="Devos D.P."/>
            <person name="Kaster A.-K."/>
            <person name="Ovreas L."/>
            <person name="Rohde M."/>
            <person name="Galperin M.Y."/>
            <person name="Jogler C."/>
        </authorList>
    </citation>
    <scope>NUCLEOTIDE SEQUENCE [LARGE SCALE GENOMIC DNA]</scope>
    <source>
        <strain evidence="1 2">Poly30</strain>
    </source>
</reference>
<gene>
    <name evidence="1" type="ORF">Poly30_48260</name>
</gene>
<proteinExistence type="predicted"/>
<evidence type="ECO:0000313" key="2">
    <source>
        <dbReference type="Proteomes" id="UP000320390"/>
    </source>
</evidence>
<evidence type="ECO:0000313" key="1">
    <source>
        <dbReference type="EMBL" id="QDV09269.1"/>
    </source>
</evidence>